<comment type="caution">
    <text evidence="1">The sequence shown here is derived from an EMBL/GenBank/DDBJ whole genome shotgun (WGS) entry which is preliminary data.</text>
</comment>
<accession>A0AAU9K707</accession>
<keyword evidence="2" id="KW-1185">Reference proteome</keyword>
<evidence type="ECO:0000313" key="1">
    <source>
        <dbReference type="EMBL" id="CAG9332875.1"/>
    </source>
</evidence>
<reference evidence="1" key="1">
    <citation type="submission" date="2021-09" db="EMBL/GenBank/DDBJ databases">
        <authorList>
            <consortium name="AG Swart"/>
            <person name="Singh M."/>
            <person name="Singh A."/>
            <person name="Seah K."/>
            <person name="Emmerich C."/>
        </authorList>
    </citation>
    <scope>NUCLEOTIDE SEQUENCE</scope>
    <source>
        <strain evidence="1">ATCC30299</strain>
    </source>
</reference>
<name>A0AAU9K707_9CILI</name>
<dbReference type="EMBL" id="CAJZBQ010000055">
    <property type="protein sequence ID" value="CAG9332875.1"/>
    <property type="molecule type" value="Genomic_DNA"/>
</dbReference>
<dbReference type="AlphaFoldDB" id="A0AAU9K707"/>
<gene>
    <name evidence="1" type="ORF">BSTOLATCC_MIC57161</name>
</gene>
<organism evidence="1 2">
    <name type="scientific">Blepharisma stoltei</name>
    <dbReference type="NCBI Taxonomy" id="1481888"/>
    <lineage>
        <taxon>Eukaryota</taxon>
        <taxon>Sar</taxon>
        <taxon>Alveolata</taxon>
        <taxon>Ciliophora</taxon>
        <taxon>Postciliodesmatophora</taxon>
        <taxon>Heterotrichea</taxon>
        <taxon>Heterotrichida</taxon>
        <taxon>Blepharismidae</taxon>
        <taxon>Blepharisma</taxon>
    </lineage>
</organism>
<evidence type="ECO:0000313" key="2">
    <source>
        <dbReference type="Proteomes" id="UP001162131"/>
    </source>
</evidence>
<protein>
    <submittedName>
        <fullName evidence="1">Uncharacterized protein</fullName>
    </submittedName>
</protein>
<dbReference type="Proteomes" id="UP001162131">
    <property type="component" value="Unassembled WGS sequence"/>
</dbReference>
<proteinExistence type="predicted"/>
<sequence length="396" mass="45375">MNSTAATQSFSHFDALENVHILTYDLQFLFDSAISSPNTPLLPKLFEMKEKFQNITEAWESLTNELYSKIEEEKIKSKKFIETRCGLYEKNQKISEKILLSQTRILKEKNEELEDSLYRLKNMWRKNIEDMEISATKHMVSRGQIMSNYLIELEQIDKEINEVLSSSFIKQPKQDPSFSSEISSPPVSLISSKPYEITIDKASSITSFEFKKAMEGISFNSFVNNSKISIEKNEGEWNPDFDSEKEDSYSVDEIKRAIEILNKAQLLNKHETVEKLNEMVNKSGSTNMDFILDLMSISKDISNRKMPKKKLEIDSFQDVSGLEITTPRSSFFVQGNVLSTIQSPGHKAPINYSGEVLHDVKYDEIMNAPTLLEVLGLKDANEEFSVLMSPNNKNHQ</sequence>